<dbReference type="PANTHER" id="PTHR30221:SF3">
    <property type="entry name" value="SMALL-CONDUCTANCE MECHANOSENSITIVE CHANNEL"/>
    <property type="match status" value="1"/>
</dbReference>
<keyword evidence="10" id="KW-1185">Reference proteome</keyword>
<reference evidence="9 10" key="1">
    <citation type="journal article" date="2018" name="Genome Announc.">
        <title>Draft Genome Sequence of "Candidatus Phycosocius bacilliformis," an Alphaproteobacterial Ectosymbiont of the Hydrocarbon-Producing Green Alga Botryococcus braunii.</title>
        <authorList>
            <person name="Tanabe Y."/>
            <person name="Yamaguchi H."/>
            <person name="Watanabe M.M."/>
        </authorList>
    </citation>
    <scope>NUCLEOTIDE SEQUENCE [LARGE SCALE GENOMIC DNA]</scope>
    <source>
        <strain evidence="9 10">BOTRYCO-2</strain>
    </source>
</reference>
<evidence type="ECO:0000259" key="8">
    <source>
        <dbReference type="Pfam" id="PF00924"/>
    </source>
</evidence>
<gene>
    <name evidence="9" type="primary">mscS</name>
    <name evidence="9" type="ORF">PbB2_00025</name>
</gene>
<keyword evidence="5 7" id="KW-1133">Transmembrane helix</keyword>
<evidence type="ECO:0000256" key="5">
    <source>
        <dbReference type="ARBA" id="ARBA00022989"/>
    </source>
</evidence>
<dbReference type="SUPFAM" id="SSF82689">
    <property type="entry name" value="Mechanosensitive channel protein MscS (YggB), C-terminal domain"/>
    <property type="match status" value="1"/>
</dbReference>
<keyword evidence="6 7" id="KW-0472">Membrane</keyword>
<keyword evidence="3" id="KW-1003">Cell membrane</keyword>
<keyword evidence="7" id="KW-0813">Transport</keyword>
<dbReference type="Gene3D" id="2.30.30.60">
    <property type="match status" value="1"/>
</dbReference>
<dbReference type="SUPFAM" id="SSF82861">
    <property type="entry name" value="Mechanosensitive channel protein MscS (YggB), transmembrane region"/>
    <property type="match status" value="1"/>
</dbReference>
<dbReference type="OrthoDB" id="9814206at2"/>
<protein>
    <recommendedName>
        <fullName evidence="7">Small-conductance mechanosensitive channel</fullName>
    </recommendedName>
</protein>
<dbReference type="AlphaFoldDB" id="A0A2P2E5P1"/>
<sequence length="282" mass="29805">MQSLSQILPAGPANLPISQIETLLLPRLADISLKLIGAILLWFVGRWVIGFINRALLRGLLSRAMDATLRTWITSIVTIGLNIFLIIAILNIFGIETTSLAALVAAGGLAIGAAWSGLLSNFAAGVFLILFKPFRVGDVVAVAGISGTVVEVTMFATTLNTADNVRTTIGNNAVSTSIIQNFSANPYRAVDLRVQLAASIAPDEAKAVARAALSGIANILADPSPVTEILEFAEAGPRLVVRPFCHNDHYWQVAYEAQMAIATAFVDAGFPQPSVSLASKPN</sequence>
<evidence type="ECO:0000256" key="4">
    <source>
        <dbReference type="ARBA" id="ARBA00022692"/>
    </source>
</evidence>
<dbReference type="InterPro" id="IPR011066">
    <property type="entry name" value="MscS_channel_C_sf"/>
</dbReference>
<dbReference type="Gene3D" id="3.30.70.100">
    <property type="match status" value="1"/>
</dbReference>
<evidence type="ECO:0000313" key="10">
    <source>
        <dbReference type="Proteomes" id="UP000245086"/>
    </source>
</evidence>
<evidence type="ECO:0000256" key="3">
    <source>
        <dbReference type="ARBA" id="ARBA00022475"/>
    </source>
</evidence>
<evidence type="ECO:0000313" key="9">
    <source>
        <dbReference type="EMBL" id="GBF56370.1"/>
    </source>
</evidence>
<keyword evidence="4 7" id="KW-0812">Transmembrane</keyword>
<feature type="transmembrane region" description="Helical" evidence="7">
    <location>
        <begin position="31"/>
        <end position="52"/>
    </location>
</feature>
<evidence type="ECO:0000256" key="7">
    <source>
        <dbReference type="RuleBase" id="RU369025"/>
    </source>
</evidence>
<comment type="caution">
    <text evidence="7">Lacks conserved residue(s) required for the propagation of feature annotation.</text>
</comment>
<dbReference type="Pfam" id="PF00924">
    <property type="entry name" value="MS_channel_2nd"/>
    <property type="match status" value="1"/>
</dbReference>
<dbReference type="GO" id="GO:0008381">
    <property type="term" value="F:mechanosensitive monoatomic ion channel activity"/>
    <property type="evidence" value="ECO:0007669"/>
    <property type="project" value="InterPro"/>
</dbReference>
<dbReference type="InterPro" id="IPR023408">
    <property type="entry name" value="MscS_beta-dom_sf"/>
</dbReference>
<evidence type="ECO:0000256" key="1">
    <source>
        <dbReference type="ARBA" id="ARBA00004651"/>
    </source>
</evidence>
<keyword evidence="7" id="KW-0407">Ion channel</keyword>
<comment type="caution">
    <text evidence="9">The sequence shown here is derived from an EMBL/GenBank/DDBJ whole genome shotgun (WGS) entry which is preliminary data.</text>
</comment>
<keyword evidence="7" id="KW-0997">Cell inner membrane</keyword>
<dbReference type="Proteomes" id="UP000245086">
    <property type="component" value="Unassembled WGS sequence"/>
</dbReference>
<feature type="transmembrane region" description="Helical" evidence="7">
    <location>
        <begin position="72"/>
        <end position="94"/>
    </location>
</feature>
<dbReference type="InterPro" id="IPR045275">
    <property type="entry name" value="MscS_archaea/bacteria_type"/>
</dbReference>
<comment type="function">
    <text evidence="7">Mechanosensitive channel that participates in the regulation of osmotic pressure changes within the cell, opening in response to stretch forces in the membrane lipid bilayer, without the need for other proteins. Contributes to normal resistance to hypoosmotic shock. Forms an ion channel of 1.0 nanosiemens conductance with a slight preference for anions.</text>
</comment>
<dbReference type="EMBL" id="BFBR01000001">
    <property type="protein sequence ID" value="GBF56370.1"/>
    <property type="molecule type" value="Genomic_DNA"/>
</dbReference>
<dbReference type="RefSeq" id="WP_108983266.1">
    <property type="nucleotide sequence ID" value="NZ_BFBR01000001.1"/>
</dbReference>
<proteinExistence type="inferred from homology"/>
<dbReference type="GO" id="GO:0005886">
    <property type="term" value="C:plasma membrane"/>
    <property type="evidence" value="ECO:0007669"/>
    <property type="project" value="UniProtKB-SubCell"/>
</dbReference>
<evidence type="ECO:0000256" key="2">
    <source>
        <dbReference type="ARBA" id="ARBA00008017"/>
    </source>
</evidence>
<evidence type="ECO:0000256" key="6">
    <source>
        <dbReference type="ARBA" id="ARBA00023136"/>
    </source>
</evidence>
<dbReference type="InterPro" id="IPR011014">
    <property type="entry name" value="MscS_channel_TM-2"/>
</dbReference>
<dbReference type="PANTHER" id="PTHR30221">
    <property type="entry name" value="SMALL-CONDUCTANCE MECHANOSENSITIVE CHANNEL"/>
    <property type="match status" value="1"/>
</dbReference>
<feature type="domain" description="Mechanosensitive ion channel MscS" evidence="8">
    <location>
        <begin position="118"/>
        <end position="183"/>
    </location>
</feature>
<dbReference type="InterPro" id="IPR010920">
    <property type="entry name" value="LSM_dom_sf"/>
</dbReference>
<dbReference type="Gene3D" id="1.10.287.1260">
    <property type="match status" value="1"/>
</dbReference>
<comment type="subunit">
    <text evidence="7">Homoheptamer.</text>
</comment>
<keyword evidence="7" id="KW-0406">Ion transport</keyword>
<comment type="similarity">
    <text evidence="2 7">Belongs to the MscS (TC 1.A.23) family.</text>
</comment>
<name>A0A2P2E5P1_9PROT</name>
<accession>A0A2P2E5P1</accession>
<comment type="subcellular location">
    <subcellularLocation>
        <location evidence="7">Cell inner membrane</location>
        <topology evidence="7">Multi-pass membrane protein</topology>
    </subcellularLocation>
    <subcellularLocation>
        <location evidence="1">Cell membrane</location>
        <topology evidence="1">Multi-pass membrane protein</topology>
    </subcellularLocation>
</comment>
<feature type="transmembrane region" description="Helical" evidence="7">
    <location>
        <begin position="100"/>
        <end position="131"/>
    </location>
</feature>
<dbReference type="SUPFAM" id="SSF50182">
    <property type="entry name" value="Sm-like ribonucleoproteins"/>
    <property type="match status" value="1"/>
</dbReference>
<organism evidence="9 10">
    <name type="scientific">Candidatus Phycosocius bacilliformis</name>
    <dbReference type="NCBI Taxonomy" id="1445552"/>
    <lineage>
        <taxon>Bacteria</taxon>
        <taxon>Pseudomonadati</taxon>
        <taxon>Pseudomonadota</taxon>
        <taxon>Alphaproteobacteria</taxon>
        <taxon>Caulobacterales</taxon>
        <taxon>Caulobacterales incertae sedis</taxon>
        <taxon>Candidatus Phycosocius</taxon>
    </lineage>
</organism>
<dbReference type="InterPro" id="IPR006685">
    <property type="entry name" value="MscS_channel_2nd"/>
</dbReference>